<dbReference type="OrthoDB" id="2985014at2759"/>
<feature type="domain" description="Major facilitator superfamily (MFS) profile" evidence="7">
    <location>
        <begin position="55"/>
        <end position="463"/>
    </location>
</feature>
<proteinExistence type="predicted"/>
<comment type="caution">
    <text evidence="8">The sequence shown here is derived from an EMBL/GenBank/DDBJ whole genome shotgun (WGS) entry which is preliminary data.</text>
</comment>
<feature type="transmembrane region" description="Helical" evidence="6">
    <location>
        <begin position="287"/>
        <end position="310"/>
    </location>
</feature>
<keyword evidence="9" id="KW-1185">Reference proteome</keyword>
<dbReference type="PROSITE" id="PS50850">
    <property type="entry name" value="MFS"/>
    <property type="match status" value="1"/>
</dbReference>
<dbReference type="InterPro" id="IPR036259">
    <property type="entry name" value="MFS_trans_sf"/>
</dbReference>
<evidence type="ECO:0000313" key="9">
    <source>
        <dbReference type="Proteomes" id="UP000279236"/>
    </source>
</evidence>
<feature type="transmembrane region" description="Helical" evidence="6">
    <location>
        <begin position="51"/>
        <end position="68"/>
    </location>
</feature>
<dbReference type="GO" id="GO:0022857">
    <property type="term" value="F:transmembrane transporter activity"/>
    <property type="evidence" value="ECO:0007669"/>
    <property type="project" value="InterPro"/>
</dbReference>
<feature type="transmembrane region" description="Helical" evidence="6">
    <location>
        <begin position="121"/>
        <end position="141"/>
    </location>
</feature>
<reference evidence="8 9" key="1">
    <citation type="submission" date="2018-11" db="EMBL/GenBank/DDBJ databases">
        <title>Genome sequence of Apiotrichum porosum DSM 27194.</title>
        <authorList>
            <person name="Aliyu H."/>
            <person name="Gorte O."/>
            <person name="Ochsenreither K."/>
        </authorList>
    </citation>
    <scope>NUCLEOTIDE SEQUENCE [LARGE SCALE GENOMIC DNA]</scope>
    <source>
        <strain evidence="8 9">DSM 27194</strain>
    </source>
</reference>
<feature type="transmembrane region" description="Helical" evidence="6">
    <location>
        <begin position="437"/>
        <end position="458"/>
    </location>
</feature>
<dbReference type="Pfam" id="PF07690">
    <property type="entry name" value="MFS_1"/>
    <property type="match status" value="1"/>
</dbReference>
<feature type="transmembrane region" description="Helical" evidence="6">
    <location>
        <begin position="377"/>
        <end position="398"/>
    </location>
</feature>
<dbReference type="InterPro" id="IPR011701">
    <property type="entry name" value="MFS"/>
</dbReference>
<dbReference type="InterPro" id="IPR020846">
    <property type="entry name" value="MFS_dom"/>
</dbReference>
<dbReference type="FunFam" id="1.20.1250.20:FF:000013">
    <property type="entry name" value="MFS general substrate transporter"/>
    <property type="match status" value="1"/>
</dbReference>
<dbReference type="Proteomes" id="UP000279236">
    <property type="component" value="Unassembled WGS sequence"/>
</dbReference>
<evidence type="ECO:0000256" key="5">
    <source>
        <dbReference type="ARBA" id="ARBA00023136"/>
    </source>
</evidence>
<name>A0A427YAJ4_9TREE</name>
<keyword evidence="3 6" id="KW-0812">Transmembrane</keyword>
<comment type="subcellular location">
    <subcellularLocation>
        <location evidence="1">Membrane</location>
        <topology evidence="1">Multi-pass membrane protein</topology>
    </subcellularLocation>
</comment>
<protein>
    <recommendedName>
        <fullName evidence="7">Major facilitator superfamily (MFS) profile domain-containing protein</fullName>
    </recommendedName>
</protein>
<dbReference type="PANTHER" id="PTHR43791">
    <property type="entry name" value="PERMEASE-RELATED"/>
    <property type="match status" value="1"/>
</dbReference>
<feature type="transmembrane region" description="Helical" evidence="6">
    <location>
        <begin position="410"/>
        <end position="431"/>
    </location>
</feature>
<evidence type="ECO:0000256" key="3">
    <source>
        <dbReference type="ARBA" id="ARBA00022692"/>
    </source>
</evidence>
<feature type="transmembrane region" description="Helical" evidence="6">
    <location>
        <begin position="322"/>
        <end position="341"/>
    </location>
</feature>
<dbReference type="Gene3D" id="1.20.1250.20">
    <property type="entry name" value="MFS general substrate transporter like domains"/>
    <property type="match status" value="2"/>
</dbReference>
<dbReference type="GO" id="GO:0016020">
    <property type="term" value="C:membrane"/>
    <property type="evidence" value="ECO:0007669"/>
    <property type="project" value="UniProtKB-SubCell"/>
</dbReference>
<evidence type="ECO:0000259" key="7">
    <source>
        <dbReference type="PROSITE" id="PS50850"/>
    </source>
</evidence>
<dbReference type="AlphaFoldDB" id="A0A427YAJ4"/>
<accession>A0A427YAJ4</accession>
<evidence type="ECO:0000256" key="6">
    <source>
        <dbReference type="SAM" id="Phobius"/>
    </source>
</evidence>
<feature type="transmembrane region" description="Helical" evidence="6">
    <location>
        <begin position="216"/>
        <end position="237"/>
    </location>
</feature>
<dbReference type="GeneID" id="39585203"/>
<evidence type="ECO:0000256" key="4">
    <source>
        <dbReference type="ARBA" id="ARBA00022989"/>
    </source>
</evidence>
<feature type="transmembrane region" description="Helical" evidence="6">
    <location>
        <begin position="353"/>
        <end position="371"/>
    </location>
</feature>
<dbReference type="FunFam" id="1.20.1250.20:FF:000057">
    <property type="entry name" value="MFS general substrate transporter"/>
    <property type="match status" value="1"/>
</dbReference>
<feature type="transmembrane region" description="Helical" evidence="6">
    <location>
        <begin position="153"/>
        <end position="172"/>
    </location>
</feature>
<feature type="transmembrane region" description="Helical" evidence="6">
    <location>
        <begin position="91"/>
        <end position="109"/>
    </location>
</feature>
<dbReference type="RefSeq" id="XP_028480341.1">
    <property type="nucleotide sequence ID" value="XM_028616484.1"/>
</dbReference>
<evidence type="ECO:0000313" key="8">
    <source>
        <dbReference type="EMBL" id="RSH88133.1"/>
    </source>
</evidence>
<keyword evidence="2" id="KW-0813">Transport</keyword>
<dbReference type="EMBL" id="RSCE01000001">
    <property type="protein sequence ID" value="RSH88133.1"/>
    <property type="molecule type" value="Genomic_DNA"/>
</dbReference>
<feature type="transmembrane region" description="Helical" evidence="6">
    <location>
        <begin position="184"/>
        <end position="204"/>
    </location>
</feature>
<gene>
    <name evidence="8" type="ORF">EHS24_000660</name>
</gene>
<organism evidence="8 9">
    <name type="scientific">Apiotrichum porosum</name>
    <dbReference type="NCBI Taxonomy" id="105984"/>
    <lineage>
        <taxon>Eukaryota</taxon>
        <taxon>Fungi</taxon>
        <taxon>Dikarya</taxon>
        <taxon>Basidiomycota</taxon>
        <taxon>Agaricomycotina</taxon>
        <taxon>Tremellomycetes</taxon>
        <taxon>Trichosporonales</taxon>
        <taxon>Trichosporonaceae</taxon>
        <taxon>Apiotrichum</taxon>
    </lineage>
</organism>
<dbReference type="SUPFAM" id="SSF103473">
    <property type="entry name" value="MFS general substrate transporter"/>
    <property type="match status" value="1"/>
</dbReference>
<keyword evidence="4 6" id="KW-1133">Transmembrane helix</keyword>
<evidence type="ECO:0000256" key="1">
    <source>
        <dbReference type="ARBA" id="ARBA00004141"/>
    </source>
</evidence>
<sequence>MSQDEKRSQDFTETVLENGAHHGVAVPVPESLAKLSESEIAVIDAQATRKLDLLLMPALVVLYVLNFLDRNNLSTAKIGGLTVDLNMTTEQFATTVAVLFAGYISLQVPSNMVASRVSKPAVYICIMTALWGTVSACTGAVQSYAGLAICRTVLGFTEAAFFPGALYLLSTFYTRKQLALRTAILYSGSQLGNAFGGLFALAILELDGAHGIAGWRWLFIIEGAMTVGIAIIFSTFIPNKPKNMRWVTDLERDRLMYRLEFDRGQKDTSNEQTIGQAAMEAVTDPKVWIVCLALTLAWVASAVTNFFPLVVQSLGFNRTTTLGITAPPYIFSIICITINGWHSDKTRERAWHIIVPFIVCIIANVIAVSTLSVGGRYFAMMLMPASFYSAGMVLLSWVSTTVVGSNSKRAVALAIINAVSNTSNIWTSYIYTGAPRYTIAFSVNVAASFCVIVVVLILRRYLQHLNKRLDRGEDLGRSGPSEAQIEGGFRFAL</sequence>
<keyword evidence="5 6" id="KW-0472">Membrane</keyword>
<dbReference type="PANTHER" id="PTHR43791:SF23">
    <property type="entry name" value="MAJOR FACILITATOR SUPERFAMILY (MFS) PROFILE DOMAIN-CONTAINING PROTEIN"/>
    <property type="match status" value="1"/>
</dbReference>
<evidence type="ECO:0000256" key="2">
    <source>
        <dbReference type="ARBA" id="ARBA00022448"/>
    </source>
</evidence>